<dbReference type="InterPro" id="IPR056852">
    <property type="entry name" value="AK17A/B"/>
</dbReference>
<dbReference type="AlphaFoldDB" id="A0AAW1D7G0"/>
<evidence type="ECO:0000256" key="2">
    <source>
        <dbReference type="PROSITE-ProRule" id="PRU00176"/>
    </source>
</evidence>
<feature type="domain" description="RRM" evidence="5">
    <location>
        <begin position="147"/>
        <end position="260"/>
    </location>
</feature>
<evidence type="ECO:0000259" key="5">
    <source>
        <dbReference type="PROSITE" id="PS50102"/>
    </source>
</evidence>
<gene>
    <name evidence="6" type="ORF">O3M35_008558</name>
</gene>
<feature type="region of interest" description="Disordered" evidence="4">
    <location>
        <begin position="518"/>
        <end position="551"/>
    </location>
</feature>
<keyword evidence="7" id="KW-1185">Reference proteome</keyword>
<feature type="compositionally biased region" description="Polar residues" evidence="4">
    <location>
        <begin position="518"/>
        <end position="543"/>
    </location>
</feature>
<evidence type="ECO:0000313" key="7">
    <source>
        <dbReference type="Proteomes" id="UP001461498"/>
    </source>
</evidence>
<sequence length="551" mass="64217">MAGFQSCSDISDAKPFYPKRHLYLKPLLKINISIQLPSLKLVGKSISNVILMDHIRDWALPDKFCSIKVTKSTLEFIRFEADLLNPTKVQAILARLDGKHVTLPGFKEMVKIRASIAKLDCPSRHDWDSFFRDAKHMNEMKAGERPDTLHLSDLPNKWFSTKFKEDLPSESLLKKIFQQFGEVTAVDIPSVDPYRSKMKAHLSGLKLFNFNQNTTFEAYVQFRDYISFVKAMDYLRGMKLLRIESDQAYMTTIQVDFDKTKHLSESSIRKRKIEREKLMAKDRELEEKKLKLEEKEREEKKTLNKFPVIDKKAGKNVSNNSHLDDIIDNSSKIDEEKKLLLLAQRKLESIRLLTELFRMIKESKDNIVKESPKNSETRADSNDSSFIDLEDLSPVIFEDESNNFPEFTDSQCAEGNNQKISKETKVDHKTSEKTRVSSKVIKIHHKSAGYKRSYDGCEKTFKGNNFFQSKTWRKNRRNNQRNFRDMRKSNINSFYGNTRYDYNTHHLYYKYFQSLTRNGSSSESHSRNCSKSPNNDEFSSGKSSRTRSKLE</sequence>
<dbReference type="Proteomes" id="UP001461498">
    <property type="component" value="Unassembled WGS sequence"/>
</dbReference>
<evidence type="ECO:0000256" key="4">
    <source>
        <dbReference type="SAM" id="MobiDB-lite"/>
    </source>
</evidence>
<keyword evidence="3" id="KW-0175">Coiled coil</keyword>
<dbReference type="InterPro" id="IPR000504">
    <property type="entry name" value="RRM_dom"/>
</dbReference>
<comment type="caution">
    <text evidence="6">The sequence shown here is derived from an EMBL/GenBank/DDBJ whole genome shotgun (WGS) entry which is preliminary data.</text>
</comment>
<keyword evidence="1 2" id="KW-0694">RNA-binding</keyword>
<organism evidence="6 7">
    <name type="scientific">Rhynocoris fuscipes</name>
    <dbReference type="NCBI Taxonomy" id="488301"/>
    <lineage>
        <taxon>Eukaryota</taxon>
        <taxon>Metazoa</taxon>
        <taxon>Ecdysozoa</taxon>
        <taxon>Arthropoda</taxon>
        <taxon>Hexapoda</taxon>
        <taxon>Insecta</taxon>
        <taxon>Pterygota</taxon>
        <taxon>Neoptera</taxon>
        <taxon>Paraneoptera</taxon>
        <taxon>Hemiptera</taxon>
        <taxon>Heteroptera</taxon>
        <taxon>Panheteroptera</taxon>
        <taxon>Cimicomorpha</taxon>
        <taxon>Reduviidae</taxon>
        <taxon>Harpactorinae</taxon>
        <taxon>Harpactorini</taxon>
        <taxon>Rhynocoris</taxon>
    </lineage>
</organism>
<dbReference type="GO" id="GO:0003723">
    <property type="term" value="F:RNA binding"/>
    <property type="evidence" value="ECO:0007669"/>
    <property type="project" value="UniProtKB-UniRule"/>
</dbReference>
<reference evidence="6 7" key="1">
    <citation type="submission" date="2022-12" db="EMBL/GenBank/DDBJ databases">
        <title>Chromosome-level genome assembly of true bugs.</title>
        <authorList>
            <person name="Ma L."/>
            <person name="Li H."/>
        </authorList>
    </citation>
    <scope>NUCLEOTIDE SEQUENCE [LARGE SCALE GENOMIC DNA]</scope>
    <source>
        <strain evidence="6">Lab_2022b</strain>
    </source>
</reference>
<evidence type="ECO:0000256" key="3">
    <source>
        <dbReference type="SAM" id="Coils"/>
    </source>
</evidence>
<dbReference type="Gene3D" id="3.30.70.330">
    <property type="match status" value="1"/>
</dbReference>
<protein>
    <recommendedName>
        <fullName evidence="5">RRM domain-containing protein</fullName>
    </recommendedName>
</protein>
<dbReference type="PANTHER" id="PTHR12484">
    <property type="entry name" value="B-LYMPHOCYTE ANTIGEN-RELATED"/>
    <property type="match status" value="1"/>
</dbReference>
<dbReference type="Pfam" id="PF25015">
    <property type="entry name" value="RBD_AKAP-17A"/>
    <property type="match status" value="1"/>
</dbReference>
<evidence type="ECO:0000313" key="6">
    <source>
        <dbReference type="EMBL" id="KAK9506666.1"/>
    </source>
</evidence>
<accession>A0AAW1D7G0</accession>
<dbReference type="EMBL" id="JAPXFL010000005">
    <property type="protein sequence ID" value="KAK9506666.1"/>
    <property type="molecule type" value="Genomic_DNA"/>
</dbReference>
<dbReference type="PANTHER" id="PTHR12484:SF4">
    <property type="entry name" value="A-KINASE ANCHOR PROTEIN 17A"/>
    <property type="match status" value="1"/>
</dbReference>
<dbReference type="InterPro" id="IPR012677">
    <property type="entry name" value="Nucleotide-bd_a/b_plait_sf"/>
</dbReference>
<dbReference type="InterPro" id="IPR035979">
    <property type="entry name" value="RBD_domain_sf"/>
</dbReference>
<evidence type="ECO:0000256" key="1">
    <source>
        <dbReference type="ARBA" id="ARBA00022884"/>
    </source>
</evidence>
<dbReference type="SUPFAM" id="SSF54928">
    <property type="entry name" value="RNA-binding domain, RBD"/>
    <property type="match status" value="1"/>
</dbReference>
<name>A0AAW1D7G0_9HEMI</name>
<proteinExistence type="predicted"/>
<dbReference type="PROSITE" id="PS50102">
    <property type="entry name" value="RRM"/>
    <property type="match status" value="1"/>
</dbReference>
<feature type="coiled-coil region" evidence="3">
    <location>
        <begin position="268"/>
        <end position="305"/>
    </location>
</feature>